<feature type="domain" description="Glycosyltransferase RgtA/B/C/D-like" evidence="2">
    <location>
        <begin position="63"/>
        <end position="220"/>
    </location>
</feature>
<dbReference type="NCBIfam" id="TIGR03663">
    <property type="entry name" value="flippase activity-associated protein Agl23"/>
    <property type="match status" value="1"/>
</dbReference>
<keyword evidence="1" id="KW-0472">Membrane</keyword>
<dbReference type="AlphaFoldDB" id="A0A6J4IW77"/>
<keyword evidence="1" id="KW-1133">Transmembrane helix</keyword>
<feature type="transmembrane region" description="Helical" evidence="1">
    <location>
        <begin position="178"/>
        <end position="199"/>
    </location>
</feature>
<feature type="transmembrane region" description="Helical" evidence="1">
    <location>
        <begin position="347"/>
        <end position="368"/>
    </location>
</feature>
<gene>
    <name evidence="3" type="ORF">AVDCRST_MAG42-2963</name>
</gene>
<dbReference type="Pfam" id="PF13231">
    <property type="entry name" value="PMT_2"/>
    <property type="match status" value="1"/>
</dbReference>
<feature type="transmembrane region" description="Helical" evidence="1">
    <location>
        <begin position="211"/>
        <end position="231"/>
    </location>
</feature>
<dbReference type="PANTHER" id="PTHR41710:SF2">
    <property type="entry name" value="GLYCOSYL TRANSFERASE FAMILY 39_83 DOMAIN-CONTAINING PROTEIN"/>
    <property type="match status" value="1"/>
</dbReference>
<organism evidence="3">
    <name type="scientific">uncultured Chthoniobacterales bacterium</name>
    <dbReference type="NCBI Taxonomy" id="1836801"/>
    <lineage>
        <taxon>Bacteria</taxon>
        <taxon>Pseudomonadati</taxon>
        <taxon>Verrucomicrobiota</taxon>
        <taxon>Spartobacteria</taxon>
        <taxon>Chthoniobacterales</taxon>
        <taxon>environmental samples</taxon>
    </lineage>
</organism>
<dbReference type="EMBL" id="CADCTA010000097">
    <property type="protein sequence ID" value="CAA9261203.1"/>
    <property type="molecule type" value="Genomic_DNA"/>
</dbReference>
<keyword evidence="1" id="KW-0812">Transmembrane</keyword>
<feature type="transmembrane region" description="Helical" evidence="1">
    <location>
        <begin position="83"/>
        <end position="101"/>
    </location>
</feature>
<accession>A0A6J4IW77</accession>
<evidence type="ECO:0000313" key="3">
    <source>
        <dbReference type="EMBL" id="CAA9261203.1"/>
    </source>
</evidence>
<evidence type="ECO:0000256" key="1">
    <source>
        <dbReference type="SAM" id="Phobius"/>
    </source>
</evidence>
<protein>
    <recommendedName>
        <fullName evidence="2">Glycosyltransferase RgtA/B/C/D-like domain-containing protein</fullName>
    </recommendedName>
</protein>
<feature type="transmembrane region" description="Helical" evidence="1">
    <location>
        <begin position="322"/>
        <end position="340"/>
    </location>
</feature>
<proteinExistence type="predicted"/>
<dbReference type="InterPro" id="IPR038731">
    <property type="entry name" value="RgtA/B/C-like"/>
</dbReference>
<dbReference type="InterPro" id="IPR019962">
    <property type="entry name" value="CHP03663"/>
</dbReference>
<sequence>MQALRTRAATMEWTPWMIIGLGALLRLLLLAMKPPHFDEGINGWFVDQMVKNGFYKYDPTNYHGPLHFYILFISQTLFGRNLWALRIPVVLASIFCIHLTMRFEPFVGKTASRWAALAMAVSPAFVFYGRYSIHEIWLVMFSMFFILGLLGLWKFGTAKYLWCVGMGFFGMVLTKETYIIHVGCALIAFAVAWVSHLITRAENTTRAKQTWTYADLALVIAVGLAAIVFFYSGTFFNWAGLKGLYSTFSAWFETGHKGNGHEKPWHYWLELIGIYEQPLAIALIACALCQFFRDISIRYLAIYGVGTLMGYSIVSYKTPWCIISITWPLLFLFGAALLLIPERSRRIGYAVAGGVLALSLLLSLRLNFFRATTDTEKYVYVQTYNDIYKLTEPLLELARKDPTKYQLVGHMIRESAYPLPWILGDFTRVGYYEKANMPSKLDADFLVVQDDKIATVEPKLQGSYYTMPFTIRPYQDTSKLYLSANVFKDYFRGRVPDFVGRAPKP</sequence>
<feature type="transmembrane region" description="Helical" evidence="1">
    <location>
        <begin position="272"/>
        <end position="292"/>
    </location>
</feature>
<evidence type="ECO:0000259" key="2">
    <source>
        <dbReference type="Pfam" id="PF13231"/>
    </source>
</evidence>
<dbReference type="PANTHER" id="PTHR41710">
    <property type="entry name" value="GLYCOSYL TRANSFERASE, FAMILY 39"/>
    <property type="match status" value="1"/>
</dbReference>
<feature type="transmembrane region" description="Helical" evidence="1">
    <location>
        <begin position="299"/>
        <end position="316"/>
    </location>
</feature>
<feature type="transmembrane region" description="Helical" evidence="1">
    <location>
        <begin position="136"/>
        <end position="158"/>
    </location>
</feature>
<feature type="transmembrane region" description="Helical" evidence="1">
    <location>
        <begin position="113"/>
        <end position="129"/>
    </location>
</feature>
<name>A0A6J4IW77_9BACT</name>
<reference evidence="3" key="1">
    <citation type="submission" date="2020-02" db="EMBL/GenBank/DDBJ databases">
        <authorList>
            <person name="Meier V. D."/>
        </authorList>
    </citation>
    <scope>NUCLEOTIDE SEQUENCE</scope>
    <source>
        <strain evidence="3">AVDCRST_MAG42</strain>
    </source>
</reference>